<reference evidence="3 4" key="1">
    <citation type="journal article" date="2016" name="J. Microbiol.">
        <title>Dankookia rubra gen. nov., sp. nov., an alphaproteobacterium isolated from sediment of a shallow stream.</title>
        <authorList>
            <person name="Kim W.H."/>
            <person name="Kim D.H."/>
            <person name="Kang K."/>
            <person name="Ahn T.Y."/>
        </authorList>
    </citation>
    <scope>NUCLEOTIDE SEQUENCE [LARGE SCALE GENOMIC DNA]</scope>
    <source>
        <strain evidence="3 4">JCM30602</strain>
    </source>
</reference>
<evidence type="ECO:0000256" key="2">
    <source>
        <dbReference type="RuleBase" id="RU362080"/>
    </source>
</evidence>
<dbReference type="Pfam" id="PF02604">
    <property type="entry name" value="PhdYeFM_antitox"/>
    <property type="match status" value="1"/>
</dbReference>
<dbReference type="InterPro" id="IPR006442">
    <property type="entry name" value="Antitoxin_Phd/YefM"/>
</dbReference>
<dbReference type="Gene3D" id="3.40.1620.10">
    <property type="entry name" value="YefM-like domain"/>
    <property type="match status" value="1"/>
</dbReference>
<protein>
    <recommendedName>
        <fullName evidence="2">Antitoxin</fullName>
    </recommendedName>
</protein>
<dbReference type="SUPFAM" id="SSF143120">
    <property type="entry name" value="YefM-like"/>
    <property type="match status" value="1"/>
</dbReference>
<gene>
    <name evidence="3" type="ORF">E2C06_23650</name>
</gene>
<dbReference type="AlphaFoldDB" id="A0A4R5QCH9"/>
<name>A0A4R5QCH9_9PROT</name>
<accession>A0A4R5QCH9</accession>
<dbReference type="OrthoDB" id="9800503at2"/>
<dbReference type="NCBIfam" id="TIGR01552">
    <property type="entry name" value="phd_fam"/>
    <property type="match status" value="1"/>
</dbReference>
<comment type="function">
    <text evidence="2">Antitoxin component of a type II toxin-antitoxin (TA) system.</text>
</comment>
<evidence type="ECO:0000313" key="4">
    <source>
        <dbReference type="Proteomes" id="UP000295096"/>
    </source>
</evidence>
<comment type="caution">
    <text evidence="3">The sequence shown here is derived from an EMBL/GenBank/DDBJ whole genome shotgun (WGS) entry which is preliminary data.</text>
</comment>
<sequence>MPDSLTIHAAKTHLSALVARAEAGEEIVIARGNTPVAKLVPLHPPAPAKRRSFGCLAHLGSVGEEALEGWSEEEITKWEKGHPGDPLRSP</sequence>
<dbReference type="RefSeq" id="WP_133291060.1">
    <property type="nucleotide sequence ID" value="NZ_SMSJ01000044.1"/>
</dbReference>
<keyword evidence="4" id="KW-1185">Reference proteome</keyword>
<evidence type="ECO:0000256" key="1">
    <source>
        <dbReference type="ARBA" id="ARBA00009981"/>
    </source>
</evidence>
<comment type="similarity">
    <text evidence="1 2">Belongs to the phD/YefM antitoxin family.</text>
</comment>
<organism evidence="3 4">
    <name type="scientific">Dankookia rubra</name>
    <dbReference type="NCBI Taxonomy" id="1442381"/>
    <lineage>
        <taxon>Bacteria</taxon>
        <taxon>Pseudomonadati</taxon>
        <taxon>Pseudomonadota</taxon>
        <taxon>Alphaproteobacteria</taxon>
        <taxon>Acetobacterales</taxon>
        <taxon>Roseomonadaceae</taxon>
        <taxon>Dankookia</taxon>
    </lineage>
</organism>
<dbReference type="InterPro" id="IPR036165">
    <property type="entry name" value="YefM-like_sf"/>
</dbReference>
<proteinExistence type="inferred from homology"/>
<dbReference type="Proteomes" id="UP000295096">
    <property type="component" value="Unassembled WGS sequence"/>
</dbReference>
<evidence type="ECO:0000313" key="3">
    <source>
        <dbReference type="EMBL" id="TDH60131.1"/>
    </source>
</evidence>
<dbReference type="EMBL" id="SMSJ01000044">
    <property type="protein sequence ID" value="TDH60131.1"/>
    <property type="molecule type" value="Genomic_DNA"/>
</dbReference>